<feature type="region of interest" description="Disordered" evidence="1">
    <location>
        <begin position="1"/>
        <end position="24"/>
    </location>
</feature>
<organism evidence="2">
    <name type="scientific">Chromera velia CCMP2878</name>
    <dbReference type="NCBI Taxonomy" id="1169474"/>
    <lineage>
        <taxon>Eukaryota</taxon>
        <taxon>Sar</taxon>
        <taxon>Alveolata</taxon>
        <taxon>Colpodellida</taxon>
        <taxon>Chromeraceae</taxon>
        <taxon>Chromera</taxon>
    </lineage>
</organism>
<dbReference type="AlphaFoldDB" id="A0A0G4HD22"/>
<proteinExistence type="predicted"/>
<dbReference type="VEuPathDB" id="CryptoDB:Cvel_26231"/>
<name>A0A0G4HD22_9ALVE</name>
<feature type="compositionally biased region" description="Polar residues" evidence="1">
    <location>
        <begin position="36"/>
        <end position="51"/>
    </location>
</feature>
<accession>A0A0G4HD22</accession>
<feature type="region of interest" description="Disordered" evidence="1">
    <location>
        <begin position="32"/>
        <end position="51"/>
    </location>
</feature>
<reference evidence="2" key="1">
    <citation type="submission" date="2014-11" db="EMBL/GenBank/DDBJ databases">
        <authorList>
            <person name="Otto D Thomas"/>
            <person name="Naeem Raeece"/>
        </authorList>
    </citation>
    <scope>NUCLEOTIDE SEQUENCE</scope>
</reference>
<dbReference type="EMBL" id="CDMZ01002304">
    <property type="protein sequence ID" value="CEM41760.1"/>
    <property type="molecule type" value="Genomic_DNA"/>
</dbReference>
<evidence type="ECO:0000256" key="1">
    <source>
        <dbReference type="SAM" id="MobiDB-lite"/>
    </source>
</evidence>
<evidence type="ECO:0000313" key="2">
    <source>
        <dbReference type="EMBL" id="CEM41760.1"/>
    </source>
</evidence>
<gene>
    <name evidence="2" type="ORF">Cvel_26231</name>
</gene>
<sequence>MSSPPVTYFLDAPRHPSRSRSLTSRLSTWLPAEASTMPQSGGTAQVCSEGTALSGQTPDAFRGECNSELTTGGSGCPSVTGASEDPTPDFLLPPLRSYDSLVTTLIAGLAMGTAIGGYRTERESPPGLP</sequence>
<protein>
    <submittedName>
        <fullName evidence="2">Uncharacterized protein</fullName>
    </submittedName>
</protein>
<feature type="region of interest" description="Disordered" evidence="1">
    <location>
        <begin position="68"/>
        <end position="91"/>
    </location>
</feature>